<evidence type="ECO:0000313" key="3">
    <source>
        <dbReference type="Proteomes" id="UP000593579"/>
    </source>
</evidence>
<dbReference type="EMBL" id="JABEZY010000007">
    <property type="protein sequence ID" value="MBA0742194.1"/>
    <property type="molecule type" value="Genomic_DNA"/>
</dbReference>
<evidence type="ECO:0000259" key="1">
    <source>
        <dbReference type="Pfam" id="PF00016"/>
    </source>
</evidence>
<dbReference type="Proteomes" id="UP000593579">
    <property type="component" value="Unassembled WGS sequence"/>
</dbReference>
<dbReference type="PANTHER" id="PTHR42704">
    <property type="entry name" value="RIBULOSE BISPHOSPHATE CARBOXYLASE"/>
    <property type="match status" value="1"/>
</dbReference>
<evidence type="ECO:0000313" key="2">
    <source>
        <dbReference type="EMBL" id="MBA0742194.1"/>
    </source>
</evidence>
<dbReference type="AlphaFoldDB" id="A0A7J9C1B8"/>
<protein>
    <recommendedName>
        <fullName evidence="1">Ribulose bisphosphate carboxylase large subunit C-terminal domain-containing protein</fullName>
    </recommendedName>
</protein>
<name>A0A7J9C1B8_GOSGO</name>
<proteinExistence type="predicted"/>
<gene>
    <name evidence="2" type="ORF">Gogos_015276</name>
</gene>
<dbReference type="GO" id="GO:0000287">
    <property type="term" value="F:magnesium ion binding"/>
    <property type="evidence" value="ECO:0007669"/>
    <property type="project" value="InterPro"/>
</dbReference>
<reference evidence="2 3" key="1">
    <citation type="journal article" date="2019" name="Genome Biol. Evol.">
        <title>Insights into the evolution of the New World diploid cottons (Gossypium, subgenus Houzingenia) based on genome sequencing.</title>
        <authorList>
            <person name="Grover C.E."/>
            <person name="Arick M.A. 2nd"/>
            <person name="Thrash A."/>
            <person name="Conover J.L."/>
            <person name="Sanders W.S."/>
            <person name="Peterson D.G."/>
            <person name="Frelichowski J.E."/>
            <person name="Scheffler J.A."/>
            <person name="Scheffler B.E."/>
            <person name="Wendel J.F."/>
        </authorList>
    </citation>
    <scope>NUCLEOTIDE SEQUENCE [LARGE SCALE GENOMIC DNA]</scope>
    <source>
        <strain evidence="2">5</strain>
        <tissue evidence="2">Leaf</tissue>
    </source>
</reference>
<dbReference type="InterPro" id="IPR036376">
    <property type="entry name" value="RuBisCO_lsu_C_sf"/>
</dbReference>
<dbReference type="InterPro" id="IPR000685">
    <property type="entry name" value="RuBisCO_lsu_C"/>
</dbReference>
<accession>A0A7J9C1B8</accession>
<dbReference type="PANTHER" id="PTHR42704:SF15">
    <property type="entry name" value="RIBULOSE BISPHOSPHATE CARBOXYLASE LARGE CHAIN"/>
    <property type="match status" value="1"/>
</dbReference>
<feature type="domain" description="Ribulose bisphosphate carboxylase large subunit C-terminal" evidence="1">
    <location>
        <begin position="1"/>
        <end position="80"/>
    </location>
</feature>
<keyword evidence="3" id="KW-1185">Reference proteome</keyword>
<dbReference type="GO" id="GO:0016984">
    <property type="term" value="F:ribulose-bisphosphate carboxylase activity"/>
    <property type="evidence" value="ECO:0007669"/>
    <property type="project" value="InterPro"/>
</dbReference>
<dbReference type="SUPFAM" id="SSF51649">
    <property type="entry name" value="RuBisCo, C-terminal domain"/>
    <property type="match status" value="1"/>
</dbReference>
<dbReference type="OrthoDB" id="1578724at2759"/>
<dbReference type="Pfam" id="PF00016">
    <property type="entry name" value="RuBisCO_large"/>
    <property type="match status" value="1"/>
</dbReference>
<dbReference type="Gene3D" id="3.20.20.110">
    <property type="entry name" value="Ribulose bisphosphate carboxylase, large subunit, C-terminal domain"/>
    <property type="match status" value="1"/>
</dbReference>
<organism evidence="2 3">
    <name type="scientific">Gossypium gossypioides</name>
    <name type="common">Mexican cotton</name>
    <name type="synonym">Selera gossypioides</name>
    <dbReference type="NCBI Taxonomy" id="34282"/>
    <lineage>
        <taxon>Eukaryota</taxon>
        <taxon>Viridiplantae</taxon>
        <taxon>Streptophyta</taxon>
        <taxon>Embryophyta</taxon>
        <taxon>Tracheophyta</taxon>
        <taxon>Spermatophyta</taxon>
        <taxon>Magnoliopsida</taxon>
        <taxon>eudicotyledons</taxon>
        <taxon>Gunneridae</taxon>
        <taxon>Pentapetalae</taxon>
        <taxon>rosids</taxon>
        <taxon>malvids</taxon>
        <taxon>Malvales</taxon>
        <taxon>Malvaceae</taxon>
        <taxon>Malvoideae</taxon>
        <taxon>Gossypium</taxon>
    </lineage>
</organism>
<comment type="caution">
    <text evidence="2">The sequence shown here is derived from an EMBL/GenBank/DDBJ whole genome shotgun (WGS) entry which is preliminary data.</text>
</comment>
<dbReference type="InterPro" id="IPR033966">
    <property type="entry name" value="RuBisCO"/>
</dbReference>
<sequence length="223" mass="24817">MSGGDHIHAGTVVGRLEGERDITLGFVDLLRNDFIEKDRSRGIYFTQDWVSMPGVLPVASGGIHVWHMPALIEIFGDDSVTIRLLKAGASLEAGQTSNNELAQSIMGRSTEPSYLQGIPYEHISPLTLELWQQWMLGHRRSSNIGEMGKTELVYHKRGKEPLILAREPLVPPSARKQDRDLPSKLKEFTYLSSSSEGIYKPSLTELADSFSIMAGLKESTPRR</sequence>